<feature type="transmembrane region" description="Helical" evidence="1">
    <location>
        <begin position="173"/>
        <end position="195"/>
    </location>
</feature>
<reference evidence="2 3" key="1">
    <citation type="submission" date="2023-06" db="EMBL/GenBank/DDBJ databases">
        <authorList>
            <person name="Ye Y.-Q."/>
            <person name="Du Z.-J."/>
        </authorList>
    </citation>
    <scope>NUCLEOTIDE SEQUENCE [LARGE SCALE GENOMIC DNA]</scope>
    <source>
        <strain evidence="2 3">SDUM287046</strain>
    </source>
</reference>
<evidence type="ECO:0000313" key="3">
    <source>
        <dbReference type="Proteomes" id="UP001244787"/>
    </source>
</evidence>
<comment type="caution">
    <text evidence="2">The sequence shown here is derived from an EMBL/GenBank/DDBJ whole genome shotgun (WGS) entry which is preliminary data.</text>
</comment>
<feature type="transmembrane region" description="Helical" evidence="1">
    <location>
        <begin position="140"/>
        <end position="161"/>
    </location>
</feature>
<gene>
    <name evidence="2" type="ORF">QRD02_06675</name>
</gene>
<feature type="transmembrane region" description="Helical" evidence="1">
    <location>
        <begin position="82"/>
        <end position="100"/>
    </location>
</feature>
<feature type="transmembrane region" description="Helical" evidence="1">
    <location>
        <begin position="112"/>
        <end position="134"/>
    </location>
</feature>
<protein>
    <recommendedName>
        <fullName evidence="4">Lycopene cyclase domain-containing protein</fullName>
    </recommendedName>
</protein>
<feature type="transmembrane region" description="Helical" evidence="1">
    <location>
        <begin position="40"/>
        <end position="62"/>
    </location>
</feature>
<organism evidence="2 3">
    <name type="scientific">Aequorivita aurantiaca</name>
    <dbReference type="NCBI Taxonomy" id="3053356"/>
    <lineage>
        <taxon>Bacteria</taxon>
        <taxon>Pseudomonadati</taxon>
        <taxon>Bacteroidota</taxon>
        <taxon>Flavobacteriia</taxon>
        <taxon>Flavobacteriales</taxon>
        <taxon>Flavobacteriaceae</taxon>
        <taxon>Aequorivita</taxon>
    </lineage>
</organism>
<dbReference type="EMBL" id="JAUGQQ010000003">
    <property type="protein sequence ID" value="MDN3724061.1"/>
    <property type="molecule type" value="Genomic_DNA"/>
</dbReference>
<keyword evidence="1" id="KW-0472">Membrane</keyword>
<keyword evidence="1" id="KW-1133">Transmembrane helix</keyword>
<evidence type="ECO:0008006" key="4">
    <source>
        <dbReference type="Google" id="ProtNLM"/>
    </source>
</evidence>
<sequence>MGFNDFLLYILPIYILEVLAALAGTYYLKKTSSPFKNTKYLVQFLWLTVFVETVGLYSPGAYFSNYELFSFVKDTPFAENYWWYNIYILVSYTFYIFYFISFVRKDYWKTIFGVAVGIFLLSSTLIFIFTDIFFKGYSPYVSIAGTILLFFSIVLFYFELLRSDLILALKWSLPFYISVGVLMFNLCLTPVELFIQYYNLKEGNELFVTLRSNVLLYGNIFMYSIYTLGFLVCSKKKKSSY</sequence>
<accession>A0ABT8DFF2</accession>
<dbReference type="RefSeq" id="WP_290254154.1">
    <property type="nucleotide sequence ID" value="NZ_JAUGQQ010000003.1"/>
</dbReference>
<evidence type="ECO:0000313" key="2">
    <source>
        <dbReference type="EMBL" id="MDN3724061.1"/>
    </source>
</evidence>
<dbReference type="Proteomes" id="UP001244787">
    <property type="component" value="Unassembled WGS sequence"/>
</dbReference>
<keyword evidence="3" id="KW-1185">Reference proteome</keyword>
<evidence type="ECO:0000256" key="1">
    <source>
        <dbReference type="SAM" id="Phobius"/>
    </source>
</evidence>
<feature type="transmembrane region" description="Helical" evidence="1">
    <location>
        <begin position="215"/>
        <end position="233"/>
    </location>
</feature>
<proteinExistence type="predicted"/>
<name>A0ABT8DFF2_9FLAO</name>
<feature type="transmembrane region" description="Helical" evidence="1">
    <location>
        <begin position="6"/>
        <end position="28"/>
    </location>
</feature>
<keyword evidence="1" id="KW-0812">Transmembrane</keyword>